<keyword evidence="3" id="KW-1185">Reference proteome</keyword>
<dbReference type="KEGG" id="vg:24721895"/>
<evidence type="ECO:0000259" key="1">
    <source>
        <dbReference type="Pfam" id="PF24193"/>
    </source>
</evidence>
<dbReference type="EMBL" id="KM236240">
    <property type="protein sequence ID" value="AIX12267.1"/>
    <property type="molecule type" value="Genomic_DNA"/>
</dbReference>
<dbReference type="Pfam" id="PF24193">
    <property type="entry name" value="DUF7418"/>
    <property type="match status" value="1"/>
</dbReference>
<protein>
    <recommendedName>
        <fullName evidence="1">DUF7418 domain-containing protein</fullName>
    </recommendedName>
</protein>
<gene>
    <name evidence="2" type="ORF">CPT_Moon296</name>
</gene>
<evidence type="ECO:0000313" key="3">
    <source>
        <dbReference type="Proteomes" id="UP000030323"/>
    </source>
</evidence>
<accession>A0A0A0YR85</accession>
<dbReference type="InterPro" id="IPR055841">
    <property type="entry name" value="DUF7418"/>
</dbReference>
<evidence type="ECO:0000313" key="2">
    <source>
        <dbReference type="EMBL" id="AIX12267.1"/>
    </source>
</evidence>
<dbReference type="Proteomes" id="UP000030323">
    <property type="component" value="Segment"/>
</dbReference>
<name>A0A0A0YR85_9CAUD</name>
<feature type="domain" description="DUF7418" evidence="1">
    <location>
        <begin position="1"/>
        <end position="95"/>
    </location>
</feature>
<dbReference type="GeneID" id="24721895"/>
<reference evidence="2 3" key="1">
    <citation type="journal article" date="2015" name="Genome Announc.">
        <title>Complete Genome Sequence of Citrobacter freundii Myophage Moon.</title>
        <authorList>
            <person name="Edwards G.B."/>
            <person name="Luna A.J."/>
            <person name="Hernandez A.C."/>
            <person name="Kuty Everett G.F."/>
        </authorList>
    </citation>
    <scope>NUCLEOTIDE SEQUENCE [LARGE SCALE GENOMIC DNA]</scope>
</reference>
<proteinExistence type="predicted"/>
<dbReference type="RefSeq" id="YP_009146729.1">
    <property type="nucleotide sequence ID" value="NC_027331.1"/>
</dbReference>
<organism evidence="2 3">
    <name type="scientific">Citrobacter phage Moon</name>
    <dbReference type="NCBI Taxonomy" id="1540095"/>
    <lineage>
        <taxon>Viruses</taxon>
        <taxon>Duplodnaviria</taxon>
        <taxon>Heunggongvirae</taxon>
        <taxon>Uroviricota</taxon>
        <taxon>Caudoviricetes</taxon>
        <taxon>Pantevenvirales</taxon>
        <taxon>Straboviridae</taxon>
        <taxon>Tevenvirinae</taxon>
        <taxon>Moonvirus</taxon>
        <taxon>Moonvirus moon</taxon>
    </lineage>
</organism>
<sequence>MINPFNISDSKVTNLRGTHYAKSVYCRKLVKHPGDVHYAWLHCDEVVNEIPPHDAEYLEEDDRIYEGELHIRGIYGQDELRVDETEESSDIYPVEE</sequence>